<reference evidence="1 2" key="1">
    <citation type="journal article" date="2021" name="Nat. Commun.">
        <title>Genetic determinants of endophytism in the Arabidopsis root mycobiome.</title>
        <authorList>
            <person name="Mesny F."/>
            <person name="Miyauchi S."/>
            <person name="Thiergart T."/>
            <person name="Pickel B."/>
            <person name="Atanasova L."/>
            <person name="Karlsson M."/>
            <person name="Huettel B."/>
            <person name="Barry K.W."/>
            <person name="Haridas S."/>
            <person name="Chen C."/>
            <person name="Bauer D."/>
            <person name="Andreopoulos W."/>
            <person name="Pangilinan J."/>
            <person name="LaButti K."/>
            <person name="Riley R."/>
            <person name="Lipzen A."/>
            <person name="Clum A."/>
            <person name="Drula E."/>
            <person name="Henrissat B."/>
            <person name="Kohler A."/>
            <person name="Grigoriev I.V."/>
            <person name="Martin F.M."/>
            <person name="Hacquard S."/>
        </authorList>
    </citation>
    <scope>NUCLEOTIDE SEQUENCE [LARGE SCALE GENOMIC DNA]</scope>
    <source>
        <strain evidence="1 2">MPI-SDFR-AT-0079</strain>
    </source>
</reference>
<keyword evidence="2" id="KW-1185">Reference proteome</keyword>
<accession>A0ACB7PG18</accession>
<evidence type="ECO:0000313" key="1">
    <source>
        <dbReference type="EMBL" id="KAH6637228.1"/>
    </source>
</evidence>
<organism evidence="1 2">
    <name type="scientific">Chaetomium tenue</name>
    <dbReference type="NCBI Taxonomy" id="1854479"/>
    <lineage>
        <taxon>Eukaryota</taxon>
        <taxon>Fungi</taxon>
        <taxon>Dikarya</taxon>
        <taxon>Ascomycota</taxon>
        <taxon>Pezizomycotina</taxon>
        <taxon>Sordariomycetes</taxon>
        <taxon>Sordariomycetidae</taxon>
        <taxon>Sordariales</taxon>
        <taxon>Chaetomiaceae</taxon>
        <taxon>Chaetomium</taxon>
    </lineage>
</organism>
<proteinExistence type="predicted"/>
<evidence type="ECO:0000313" key="2">
    <source>
        <dbReference type="Proteomes" id="UP000724584"/>
    </source>
</evidence>
<comment type="caution">
    <text evidence="1">The sequence shown here is derived from an EMBL/GenBank/DDBJ whole genome shotgun (WGS) entry which is preliminary data.</text>
</comment>
<protein>
    <submittedName>
        <fullName evidence="1">Uncharacterized protein</fullName>
    </submittedName>
</protein>
<sequence length="110" mass="11822">MSNLLANRKIPLMVAAGVFGGLLYTTYGGVQQPRPRSTHDNMHDATGGTISETAQAIAGTGGQRARSGEDMESLRQYDPKDTRLHSKDPGAQSKREPSKVKGEQVEASRP</sequence>
<gene>
    <name evidence="1" type="ORF">F5144DRAFT_569992</name>
</gene>
<dbReference type="Proteomes" id="UP000724584">
    <property type="component" value="Unassembled WGS sequence"/>
</dbReference>
<dbReference type="EMBL" id="JAGIZQ010000003">
    <property type="protein sequence ID" value="KAH6637228.1"/>
    <property type="molecule type" value="Genomic_DNA"/>
</dbReference>
<name>A0ACB7PG18_9PEZI</name>